<gene>
    <name evidence="1" type="ORF">SAMN04488522_104191</name>
</gene>
<sequence length="56" mass="6130">MGAFFNGYSGALGAFGINLRLYLSEISGRDLISNKPVLQEEYLLSVISFHDFDVGS</sequence>
<name>A0A1M5GFQ4_9SPHI</name>
<evidence type="ECO:0000313" key="2">
    <source>
        <dbReference type="Proteomes" id="UP000184287"/>
    </source>
</evidence>
<dbReference type="AlphaFoldDB" id="A0A1M5GFQ4"/>
<keyword evidence="2" id="KW-1185">Reference proteome</keyword>
<evidence type="ECO:0000313" key="1">
    <source>
        <dbReference type="EMBL" id="SHG02332.1"/>
    </source>
</evidence>
<accession>A0A1M5GFQ4</accession>
<proteinExistence type="predicted"/>
<organism evidence="1 2">
    <name type="scientific">Pedobacter caeni</name>
    <dbReference type="NCBI Taxonomy" id="288992"/>
    <lineage>
        <taxon>Bacteria</taxon>
        <taxon>Pseudomonadati</taxon>
        <taxon>Bacteroidota</taxon>
        <taxon>Sphingobacteriia</taxon>
        <taxon>Sphingobacteriales</taxon>
        <taxon>Sphingobacteriaceae</taxon>
        <taxon>Pedobacter</taxon>
    </lineage>
</organism>
<protein>
    <submittedName>
        <fullName evidence="1">Uncharacterized protein</fullName>
    </submittedName>
</protein>
<dbReference type="EMBL" id="FQUQ01000004">
    <property type="protein sequence ID" value="SHG02332.1"/>
    <property type="molecule type" value="Genomic_DNA"/>
</dbReference>
<dbReference type="Proteomes" id="UP000184287">
    <property type="component" value="Unassembled WGS sequence"/>
</dbReference>
<reference evidence="2" key="1">
    <citation type="submission" date="2016-11" db="EMBL/GenBank/DDBJ databases">
        <authorList>
            <person name="Varghese N."/>
            <person name="Submissions S."/>
        </authorList>
    </citation>
    <scope>NUCLEOTIDE SEQUENCE [LARGE SCALE GENOMIC DNA]</scope>
    <source>
        <strain evidence="2">DSM 16990</strain>
    </source>
</reference>
<dbReference type="STRING" id="288992.SAMN04488522_104191"/>